<proteinExistence type="predicted"/>
<evidence type="ECO:0000313" key="2">
    <source>
        <dbReference type="EMBL" id="RAI56268.1"/>
    </source>
</evidence>
<dbReference type="Proteomes" id="UP000249065">
    <property type="component" value="Unassembled WGS sequence"/>
</dbReference>
<accession>A0A327M861</accession>
<dbReference type="InterPro" id="IPR029058">
    <property type="entry name" value="AB_hydrolase_fold"/>
</dbReference>
<reference evidence="3" key="1">
    <citation type="submission" date="2018-06" db="EMBL/GenBank/DDBJ databases">
        <authorList>
            <person name="Khan S.A."/>
        </authorList>
    </citation>
    <scope>NUCLEOTIDE SEQUENCE [LARGE SCALE GENOMIC DNA]</scope>
    <source>
        <strain evidence="3">DB-1506</strain>
    </source>
</reference>
<evidence type="ECO:0000259" key="1">
    <source>
        <dbReference type="Pfam" id="PF00561"/>
    </source>
</evidence>
<sequence>MDAGCRLMRPQRRFFSARDGLRLSALDWAGPPGRPAATPLLCLSGISRSSLDFEALATGLAAERRVVALDYAGHGESDRAAEPARYAGPEAVQDVLDAVAALGLDRVALLGTSFGGVLGLALGTLRPGLLAGLALNDSGPALQQGGLESIRDIIGRDPGFASREQAIAFLRRVLPPLGIAEAAWPEVAERTYRQGADGLWHPRWDIRIVDILPRAPGATPDLWGFFRALPAVPLLLVWGQESTVLTAPTVQAMRAARPEMTLCSLPGIGHAPSLGEPAARAAIAAWLAAMP</sequence>
<protein>
    <recommendedName>
        <fullName evidence="1">AB hydrolase-1 domain-containing protein</fullName>
    </recommendedName>
</protein>
<dbReference type="SUPFAM" id="SSF53474">
    <property type="entry name" value="alpha/beta-Hydrolases"/>
    <property type="match status" value="1"/>
</dbReference>
<gene>
    <name evidence="2" type="ORF">DOO78_21920</name>
</gene>
<dbReference type="PRINTS" id="PR00111">
    <property type="entry name" value="ABHYDROLASE"/>
</dbReference>
<dbReference type="AlphaFoldDB" id="A0A327M861"/>
<dbReference type="InterPro" id="IPR000073">
    <property type="entry name" value="AB_hydrolase_1"/>
</dbReference>
<dbReference type="InterPro" id="IPR050266">
    <property type="entry name" value="AB_hydrolase_sf"/>
</dbReference>
<dbReference type="EMBL" id="QLIX01000024">
    <property type="protein sequence ID" value="RAI56268.1"/>
    <property type="molecule type" value="Genomic_DNA"/>
</dbReference>
<dbReference type="Pfam" id="PF00561">
    <property type="entry name" value="Abhydrolase_1"/>
    <property type="match status" value="1"/>
</dbReference>
<name>A0A327M861_9PROT</name>
<organism evidence="2 3">
    <name type="scientific">Roseicella frigidaeris</name>
    <dbReference type="NCBI Taxonomy" id="2230885"/>
    <lineage>
        <taxon>Bacteria</taxon>
        <taxon>Pseudomonadati</taxon>
        <taxon>Pseudomonadota</taxon>
        <taxon>Alphaproteobacteria</taxon>
        <taxon>Acetobacterales</taxon>
        <taxon>Roseomonadaceae</taxon>
        <taxon>Roseicella</taxon>
    </lineage>
</organism>
<dbReference type="GO" id="GO:0016020">
    <property type="term" value="C:membrane"/>
    <property type="evidence" value="ECO:0007669"/>
    <property type="project" value="TreeGrafter"/>
</dbReference>
<comment type="caution">
    <text evidence="2">The sequence shown here is derived from an EMBL/GenBank/DDBJ whole genome shotgun (WGS) entry which is preliminary data.</text>
</comment>
<dbReference type="PANTHER" id="PTHR43798">
    <property type="entry name" value="MONOACYLGLYCEROL LIPASE"/>
    <property type="match status" value="1"/>
</dbReference>
<evidence type="ECO:0000313" key="3">
    <source>
        <dbReference type="Proteomes" id="UP000249065"/>
    </source>
</evidence>
<dbReference type="PANTHER" id="PTHR43798:SF33">
    <property type="entry name" value="HYDROLASE, PUTATIVE (AFU_ORTHOLOGUE AFUA_2G14860)-RELATED"/>
    <property type="match status" value="1"/>
</dbReference>
<dbReference type="Gene3D" id="3.40.50.1820">
    <property type="entry name" value="alpha/beta hydrolase"/>
    <property type="match status" value="1"/>
</dbReference>
<keyword evidence="3" id="KW-1185">Reference proteome</keyword>
<feature type="domain" description="AB hydrolase-1" evidence="1">
    <location>
        <begin position="39"/>
        <end position="270"/>
    </location>
</feature>